<feature type="compositionally biased region" description="Low complexity" evidence="2">
    <location>
        <begin position="331"/>
        <end position="359"/>
    </location>
</feature>
<keyword evidence="4" id="KW-1185">Reference proteome</keyword>
<dbReference type="GeneID" id="8853599"/>
<feature type="coiled-coil region" evidence="1">
    <location>
        <begin position="405"/>
        <end position="432"/>
    </location>
</feature>
<dbReference type="EMBL" id="GG738915">
    <property type="protein sequence ID" value="EFC37752.1"/>
    <property type="molecule type" value="Genomic_DNA"/>
</dbReference>
<keyword evidence="1" id="KW-0175">Coiled coil</keyword>
<protein>
    <submittedName>
        <fullName evidence="3">Predicted protein</fullName>
    </submittedName>
</protein>
<reference evidence="3 4" key="1">
    <citation type="journal article" date="2010" name="Cell">
        <title>The genome of Naegleria gruberi illuminates early eukaryotic versatility.</title>
        <authorList>
            <person name="Fritz-Laylin L.K."/>
            <person name="Prochnik S.E."/>
            <person name="Ginger M.L."/>
            <person name="Dacks J.B."/>
            <person name="Carpenter M.L."/>
            <person name="Field M.C."/>
            <person name="Kuo A."/>
            <person name="Paredez A."/>
            <person name="Chapman J."/>
            <person name="Pham J."/>
            <person name="Shu S."/>
            <person name="Neupane R."/>
            <person name="Cipriano M."/>
            <person name="Mancuso J."/>
            <person name="Tu H."/>
            <person name="Salamov A."/>
            <person name="Lindquist E."/>
            <person name="Shapiro H."/>
            <person name="Lucas S."/>
            <person name="Grigoriev I.V."/>
            <person name="Cande W.Z."/>
            <person name="Fulton C."/>
            <person name="Rokhsar D.S."/>
            <person name="Dawson S.C."/>
        </authorList>
    </citation>
    <scope>NUCLEOTIDE SEQUENCE [LARGE SCALE GENOMIC DNA]</scope>
    <source>
        <strain evidence="3 4">NEG-M</strain>
    </source>
</reference>
<proteinExistence type="predicted"/>
<feature type="region of interest" description="Disordered" evidence="2">
    <location>
        <begin position="289"/>
        <end position="362"/>
    </location>
</feature>
<organism evidence="4">
    <name type="scientific">Naegleria gruberi</name>
    <name type="common">Amoeba</name>
    <dbReference type="NCBI Taxonomy" id="5762"/>
    <lineage>
        <taxon>Eukaryota</taxon>
        <taxon>Discoba</taxon>
        <taxon>Heterolobosea</taxon>
        <taxon>Tetramitia</taxon>
        <taxon>Eutetramitia</taxon>
        <taxon>Vahlkampfiidae</taxon>
        <taxon>Naegleria</taxon>
    </lineage>
</organism>
<dbReference type="Proteomes" id="UP000006671">
    <property type="component" value="Unassembled WGS sequence"/>
</dbReference>
<dbReference type="VEuPathDB" id="AmoebaDB:NAEGRDRAFT_74603"/>
<feature type="compositionally biased region" description="Polar residues" evidence="2">
    <location>
        <begin position="317"/>
        <end position="330"/>
    </location>
</feature>
<feature type="compositionally biased region" description="Basic residues" evidence="2">
    <location>
        <begin position="15"/>
        <end position="24"/>
    </location>
</feature>
<evidence type="ECO:0000313" key="4">
    <source>
        <dbReference type="Proteomes" id="UP000006671"/>
    </source>
</evidence>
<accession>D2VZS8</accession>
<sequence length="553" mass="61910">MSSLHFVQFDPNQTKTKRGKKRKASLPTPATISSSQQFQFHPPTQTSQTITSSSTVDQQIQVVQPLKKAKPLPWKDGLKASDNQSFTKLIANLEHTNCTVKLLEELKFKSDFLKAFIISCSKYSSTSLSYSGNKTALLTTILEHKSTILSHKDELKSFLDKDSFVKANLMTRNQLTSTPSFGTNVCLGIELDKQLVHIANGYTMTGCDESGKVRVVITSLVPDCNKYYSDELLPNQIEDWNLSCMSVNYEAATNRMTFTQFQNKFQNESDEVDNSVIFENKVTTSIVPHLSSSSSNVNPSMLNNSTTPKDVTCPQPLISQQTNNREQPIFSTGSVGSTGSAGSAGSAGSSSSSSSSSSSITVGDNISGSSFVDENQVSFLGLMNNPETSQSFNQPMFNSQPMFVNSYLLQQLAEKDAEIKQLQVELKAEKKIHKLFYKLFTNYVDKVKKEYKIISQPAEIRLAGRRVLFTSEQMGFLAKTRQPGVAIRFICKQFNITRVKNAWKEDFEHILDHYCFKVVKTDDQWENFRDNQKRDVQQVGTADDEFDIIPLLK</sequence>
<feature type="compositionally biased region" description="Low complexity" evidence="2">
    <location>
        <begin position="44"/>
        <end position="53"/>
    </location>
</feature>
<gene>
    <name evidence="3" type="ORF">NAEGRDRAFT_74603</name>
</gene>
<feature type="compositionally biased region" description="Polar residues" evidence="2">
    <location>
        <begin position="1"/>
        <end position="14"/>
    </location>
</feature>
<dbReference type="AlphaFoldDB" id="D2VZS8"/>
<feature type="region of interest" description="Disordered" evidence="2">
    <location>
        <begin position="1"/>
        <end position="53"/>
    </location>
</feature>
<evidence type="ECO:0000256" key="2">
    <source>
        <dbReference type="SAM" id="MobiDB-lite"/>
    </source>
</evidence>
<dbReference type="InParanoid" id="D2VZS8"/>
<evidence type="ECO:0000313" key="3">
    <source>
        <dbReference type="EMBL" id="EFC37752.1"/>
    </source>
</evidence>
<evidence type="ECO:0000256" key="1">
    <source>
        <dbReference type="SAM" id="Coils"/>
    </source>
</evidence>
<feature type="compositionally biased region" description="Polar residues" evidence="2">
    <location>
        <begin position="28"/>
        <end position="43"/>
    </location>
</feature>
<name>D2VZS8_NAEGR</name>
<dbReference type="KEGG" id="ngr:NAEGRDRAFT_74603"/>
<dbReference type="RefSeq" id="XP_002670496.1">
    <property type="nucleotide sequence ID" value="XM_002670450.1"/>
</dbReference>
<feature type="compositionally biased region" description="Low complexity" evidence="2">
    <location>
        <begin position="291"/>
        <end position="305"/>
    </location>
</feature>